<comment type="caution">
    <text evidence="1">The sequence shown here is derived from an EMBL/GenBank/DDBJ whole genome shotgun (WGS) entry which is preliminary data.</text>
</comment>
<dbReference type="EMBL" id="BAAATR010000040">
    <property type="protein sequence ID" value="GAA2270083.1"/>
    <property type="molecule type" value="Genomic_DNA"/>
</dbReference>
<dbReference type="Pfam" id="PF19585">
    <property type="entry name" value="DUF6092"/>
    <property type="match status" value="1"/>
</dbReference>
<sequence length="107" mass="11219">MSQTLVLAEDDAVELLAYLVTAARTQLDEAAEYAPLRLLTAAGRLAEMITPQAGAGLRPLLLEVRQGCVETAVGAGDPAGYTERLDALCRAVAAHLVATLDLNGDTR</sequence>
<keyword evidence="2" id="KW-1185">Reference proteome</keyword>
<gene>
    <name evidence="1" type="ORF">GCM10010430_64690</name>
</gene>
<name>A0ABP5RSD3_9ACTN</name>
<evidence type="ECO:0000313" key="1">
    <source>
        <dbReference type="EMBL" id="GAA2270083.1"/>
    </source>
</evidence>
<dbReference type="InterPro" id="IPR046074">
    <property type="entry name" value="DUF6092"/>
</dbReference>
<proteinExistence type="predicted"/>
<reference evidence="2" key="1">
    <citation type="journal article" date="2019" name="Int. J. Syst. Evol. Microbiol.">
        <title>The Global Catalogue of Microorganisms (GCM) 10K type strain sequencing project: providing services to taxonomists for standard genome sequencing and annotation.</title>
        <authorList>
            <consortium name="The Broad Institute Genomics Platform"/>
            <consortium name="The Broad Institute Genome Sequencing Center for Infectious Disease"/>
            <person name="Wu L."/>
            <person name="Ma J."/>
        </authorList>
    </citation>
    <scope>NUCLEOTIDE SEQUENCE [LARGE SCALE GENOMIC DNA]</scope>
    <source>
        <strain evidence="2">JCM 7356</strain>
    </source>
</reference>
<dbReference type="Proteomes" id="UP001500305">
    <property type="component" value="Unassembled WGS sequence"/>
</dbReference>
<dbReference type="RefSeq" id="WP_344640108.1">
    <property type="nucleotide sequence ID" value="NZ_BAAATR010000040.1"/>
</dbReference>
<accession>A0ABP5RSD3</accession>
<organism evidence="1 2">
    <name type="scientific">Kitasatospora cystarginea</name>
    <dbReference type="NCBI Taxonomy" id="58350"/>
    <lineage>
        <taxon>Bacteria</taxon>
        <taxon>Bacillati</taxon>
        <taxon>Actinomycetota</taxon>
        <taxon>Actinomycetes</taxon>
        <taxon>Kitasatosporales</taxon>
        <taxon>Streptomycetaceae</taxon>
        <taxon>Kitasatospora</taxon>
    </lineage>
</organism>
<protein>
    <submittedName>
        <fullName evidence="1">Uncharacterized protein</fullName>
    </submittedName>
</protein>
<evidence type="ECO:0000313" key="2">
    <source>
        <dbReference type="Proteomes" id="UP001500305"/>
    </source>
</evidence>